<evidence type="ECO:0000259" key="2">
    <source>
        <dbReference type="Pfam" id="PF19335"/>
    </source>
</evidence>
<accession>A0A381Y4H6</accession>
<gene>
    <name evidence="3" type="ORF">METZ01_LOCUS124406</name>
</gene>
<feature type="region of interest" description="Disordered" evidence="1">
    <location>
        <begin position="311"/>
        <end position="331"/>
    </location>
</feature>
<dbReference type="EMBL" id="UINC01017302">
    <property type="protein sequence ID" value="SVA71552.1"/>
    <property type="molecule type" value="Genomic_DNA"/>
</dbReference>
<dbReference type="AlphaFoldDB" id="A0A381Y4H6"/>
<evidence type="ECO:0000313" key="3">
    <source>
        <dbReference type="EMBL" id="SVA71552.1"/>
    </source>
</evidence>
<proteinExistence type="predicted"/>
<organism evidence="3">
    <name type="scientific">marine metagenome</name>
    <dbReference type="NCBI Taxonomy" id="408172"/>
    <lineage>
        <taxon>unclassified sequences</taxon>
        <taxon>metagenomes</taxon>
        <taxon>ecological metagenomes</taxon>
    </lineage>
</organism>
<dbReference type="Pfam" id="PF19335">
    <property type="entry name" value="HMBD"/>
    <property type="match status" value="1"/>
</dbReference>
<dbReference type="InterPro" id="IPR045800">
    <property type="entry name" value="HMBD"/>
</dbReference>
<protein>
    <recommendedName>
        <fullName evidence="2">Heavy metal binding domain-containing protein</fullName>
    </recommendedName>
</protein>
<evidence type="ECO:0000256" key="1">
    <source>
        <dbReference type="SAM" id="MobiDB-lite"/>
    </source>
</evidence>
<feature type="domain" description="Heavy metal binding" evidence="2">
    <location>
        <begin position="92"/>
        <end position="116"/>
    </location>
</feature>
<name>A0A381Y4H6_9ZZZZ</name>
<dbReference type="GO" id="GO:0046872">
    <property type="term" value="F:metal ion binding"/>
    <property type="evidence" value="ECO:0007669"/>
    <property type="project" value="InterPro"/>
</dbReference>
<sequence>MMQLNLVTALLGSAVAAVAAFPTNLAPEISEPGIVESQAAVKVSPRYHVAYSAFGVSGPAQANLPQPVIPSIIRSADDPLVDEGNLPPFSFTCPMHPEIHETHNTPCPICNMNLVETRRAEAWTCPIHSVILESEDGVCPIGGRPLMPIRLELSWTCSEHPEVSSSEPGICPLDGEQKLVQRLNSLPHEDHSPKHGGTFFMAPDNWHHLEGTHPDPGRFVLYLYDNYSQPMDTGTATGRAVLRETYNVSLDSMVEDVAYPLTIGPEGRFFEADIGEQELPTTVTAKIRFEPGADEERFDFIFNSITDDPAGSTFSTQRSGGLGATQATPPPAAATTGTLLVNIPEEPTEIATELAIRNATVQNLVRNGGFTEIWIPALEAKDLALALTPHLDGLTPDKQLPVRLAVKELVRAAWLLDWHGDLGNRQRVEAAYAIFGQAAEIITAAYDRQ</sequence>
<reference evidence="3" key="1">
    <citation type="submission" date="2018-05" db="EMBL/GenBank/DDBJ databases">
        <authorList>
            <person name="Lanie J.A."/>
            <person name="Ng W.-L."/>
            <person name="Kazmierczak K.M."/>
            <person name="Andrzejewski T.M."/>
            <person name="Davidsen T.M."/>
            <person name="Wayne K.J."/>
            <person name="Tettelin H."/>
            <person name="Glass J.I."/>
            <person name="Rusch D."/>
            <person name="Podicherti R."/>
            <person name="Tsui H.-C.T."/>
            <person name="Winkler M.E."/>
        </authorList>
    </citation>
    <scope>NUCLEOTIDE SEQUENCE</scope>
</reference>